<gene>
    <name evidence="2" type="ORF">BECKMB1821G_GA0114241_10116</name>
    <name evidence="4" type="ORF">BECKMB1821H_GA0114242_11206</name>
    <name evidence="3" type="ORF">BECKMB1821I_GA0114274_11187</name>
</gene>
<dbReference type="EMBL" id="CAADFQ010000118">
    <property type="protein sequence ID" value="VFK35436.1"/>
    <property type="molecule type" value="Genomic_DNA"/>
</dbReference>
<dbReference type="GO" id="GO:0005737">
    <property type="term" value="C:cytoplasm"/>
    <property type="evidence" value="ECO:0007669"/>
    <property type="project" value="UniProtKB-SubCell"/>
</dbReference>
<keyword evidence="1" id="KW-0963">Cytoplasm</keyword>
<dbReference type="EMBL" id="CAADGH010000120">
    <property type="protein sequence ID" value="VFK77296.1"/>
    <property type="molecule type" value="Genomic_DNA"/>
</dbReference>
<dbReference type="SUPFAM" id="SSF55021">
    <property type="entry name" value="ACT-like"/>
    <property type="match status" value="2"/>
</dbReference>
<dbReference type="PIRSF" id="PIRSF028103">
    <property type="entry name" value="GcvR"/>
    <property type="match status" value="1"/>
</dbReference>
<dbReference type="PANTHER" id="PTHR34875">
    <property type="entry name" value="UPF0237 PROTEIN MJ1558"/>
    <property type="match status" value="1"/>
</dbReference>
<name>A0A450Y1M4_9GAMM</name>
<evidence type="ECO:0000313" key="2">
    <source>
        <dbReference type="EMBL" id="VFK25040.1"/>
    </source>
</evidence>
<evidence type="ECO:0000313" key="3">
    <source>
        <dbReference type="EMBL" id="VFK35436.1"/>
    </source>
</evidence>
<dbReference type="GO" id="GO:0006355">
    <property type="term" value="P:regulation of DNA-templated transcription"/>
    <property type="evidence" value="ECO:0007669"/>
    <property type="project" value="UniProtKB-UniRule"/>
</dbReference>
<proteinExistence type="predicted"/>
<keyword evidence="1" id="KW-0678">Repressor</keyword>
<dbReference type="InterPro" id="IPR045865">
    <property type="entry name" value="ACT-like_dom_sf"/>
</dbReference>
<sequence>MIFDCGGNIKDSRMTTLGSELAIIMLISGHWNAIVKIENALPRLANKLELNIQNKRTTLREKTQDMIPYGVEVVAVDLPGVIKDVTNFFFQRGIGIEDLYTIAYPAPHTGTPMSSLHMIVGVQTDTAIATLRGEFMDLCDDLNLDAMLAPIK</sequence>
<keyword evidence="1" id="KW-0804">Transcription</keyword>
<dbReference type="PANTHER" id="PTHR34875:SF5">
    <property type="entry name" value="GLYCINE CLEAVAGE SYSTEM TRANSCRIPTIONAL REPRESSOR"/>
    <property type="match status" value="1"/>
</dbReference>
<organism evidence="3">
    <name type="scientific">Candidatus Kentrum sp. MB</name>
    <dbReference type="NCBI Taxonomy" id="2138164"/>
    <lineage>
        <taxon>Bacteria</taxon>
        <taxon>Pseudomonadati</taxon>
        <taxon>Pseudomonadota</taxon>
        <taxon>Gammaproteobacteria</taxon>
        <taxon>Candidatus Kentrum</taxon>
    </lineage>
</organism>
<comment type="subcellular location">
    <subcellularLocation>
        <location evidence="1">Cytoplasm</location>
    </subcellularLocation>
</comment>
<dbReference type="InterPro" id="IPR050990">
    <property type="entry name" value="UPF0237/GcvR_regulator"/>
</dbReference>
<reference evidence="3" key="1">
    <citation type="submission" date="2019-02" db="EMBL/GenBank/DDBJ databases">
        <authorList>
            <person name="Gruber-Vodicka R. H."/>
            <person name="Seah K. B. B."/>
        </authorList>
    </citation>
    <scope>NUCLEOTIDE SEQUENCE</scope>
    <source>
        <strain evidence="2">BECK_BZ197</strain>
        <strain evidence="4">BECK_BZ198</strain>
        <strain evidence="3">BECK_BZ199</strain>
    </source>
</reference>
<evidence type="ECO:0000313" key="4">
    <source>
        <dbReference type="EMBL" id="VFK77296.1"/>
    </source>
</evidence>
<dbReference type="AlphaFoldDB" id="A0A450Y1M4"/>
<accession>A0A450Y1M4</accession>
<protein>
    <recommendedName>
        <fullName evidence="1">Glycine cleavage system transcriptional repressor</fullName>
    </recommendedName>
</protein>
<dbReference type="CDD" id="cd04869">
    <property type="entry name" value="ACT_GcvR_2"/>
    <property type="match status" value="1"/>
</dbReference>
<dbReference type="EMBL" id="CAADFO010000011">
    <property type="protein sequence ID" value="VFK25040.1"/>
    <property type="molecule type" value="Genomic_DNA"/>
</dbReference>
<evidence type="ECO:0000256" key="1">
    <source>
        <dbReference type="PIRNR" id="PIRNR028103"/>
    </source>
</evidence>
<dbReference type="Gene3D" id="3.30.70.260">
    <property type="match status" value="2"/>
</dbReference>
<dbReference type="Pfam" id="PF13740">
    <property type="entry name" value="ACT_6"/>
    <property type="match status" value="1"/>
</dbReference>
<dbReference type="InterPro" id="IPR016867">
    <property type="entry name" value="GcvR"/>
</dbReference>